<evidence type="ECO:0000256" key="1">
    <source>
        <dbReference type="SAM" id="Phobius"/>
    </source>
</evidence>
<dbReference type="EMBL" id="JAKMUS010000021">
    <property type="protein sequence ID" value="MCZ9294836.1"/>
    <property type="molecule type" value="Genomic_DNA"/>
</dbReference>
<dbReference type="Pfam" id="PF11271">
    <property type="entry name" value="PorA"/>
    <property type="match status" value="1"/>
</dbReference>
<evidence type="ECO:0000313" key="3">
    <source>
        <dbReference type="Proteomes" id="UP001146468"/>
    </source>
</evidence>
<comment type="caution">
    <text evidence="2">The sequence shown here is derived from an EMBL/GenBank/DDBJ whole genome shotgun (WGS) entry which is preliminary data.</text>
</comment>
<sequence length="204" mass="22356">MKRLWWCLAVFVLSVALGNFVAPPVISSMKPLANGEHVVEWSDGTREVFTVTGPKKDAMVTVGDEQMEISRYSMDTPHGLVFFFPWEPEHRSFAFYDVSTGTTAPLDYVGRVEVDGLSALRFSGEFGEVTRTFDVERRTGGVVAATRTGPEGEVTLAASTQDALISEAASRARILWWLQFLALASRVIAVLAAATGLILLVRRS</sequence>
<keyword evidence="1" id="KW-0812">Transmembrane</keyword>
<dbReference type="AlphaFoldDB" id="A0A9X3LV83"/>
<accession>A0A9X3LV83</accession>
<keyword evidence="1" id="KW-1133">Transmembrane helix</keyword>
<reference evidence="2" key="1">
    <citation type="submission" date="2022-02" db="EMBL/GenBank/DDBJ databases">
        <title>Corynebacterium sp. from urogenital microbiome.</title>
        <authorList>
            <person name="Cappelli E.A."/>
            <person name="Ribeiro T.G."/>
            <person name="Peixe L."/>
        </authorList>
    </citation>
    <scope>NUCLEOTIDE SEQUENCE</scope>
    <source>
        <strain evidence="2">C8Ua_172</strain>
    </source>
</reference>
<keyword evidence="3" id="KW-1185">Reference proteome</keyword>
<name>A0A9X3LV83_9CORY</name>
<proteinExistence type="predicted"/>
<dbReference type="InterPro" id="IPR021424">
    <property type="entry name" value="PorA"/>
</dbReference>
<dbReference type="Proteomes" id="UP001146468">
    <property type="component" value="Unassembled WGS sequence"/>
</dbReference>
<organism evidence="2 3">
    <name type="scientific">Corynebacterium meitnerae</name>
    <dbReference type="NCBI Taxonomy" id="2913498"/>
    <lineage>
        <taxon>Bacteria</taxon>
        <taxon>Bacillati</taxon>
        <taxon>Actinomycetota</taxon>
        <taxon>Actinomycetes</taxon>
        <taxon>Mycobacteriales</taxon>
        <taxon>Corynebacteriaceae</taxon>
        <taxon>Corynebacterium</taxon>
    </lineage>
</organism>
<dbReference type="RefSeq" id="WP_269966253.1">
    <property type="nucleotide sequence ID" value="NZ_JAKMUS010000021.1"/>
</dbReference>
<gene>
    <name evidence="2" type="ORF">L8U60_10100</name>
</gene>
<protein>
    <submittedName>
        <fullName evidence="2">DUF3068 domain-containing protein</fullName>
    </submittedName>
</protein>
<evidence type="ECO:0000313" key="2">
    <source>
        <dbReference type="EMBL" id="MCZ9294836.1"/>
    </source>
</evidence>
<feature type="transmembrane region" description="Helical" evidence="1">
    <location>
        <begin position="174"/>
        <end position="201"/>
    </location>
</feature>
<keyword evidence="1" id="KW-0472">Membrane</keyword>